<keyword evidence="5 7" id="KW-0472">Membrane</keyword>
<dbReference type="RefSeq" id="WP_093046872.1">
    <property type="nucleotide sequence ID" value="NZ_FNQR01000028.1"/>
</dbReference>
<evidence type="ECO:0000256" key="2">
    <source>
        <dbReference type="ARBA" id="ARBA00022475"/>
    </source>
</evidence>
<dbReference type="Pfam" id="PF12791">
    <property type="entry name" value="RsgI_N"/>
    <property type="match status" value="1"/>
</dbReference>
<feature type="compositionally biased region" description="Polar residues" evidence="6">
    <location>
        <begin position="219"/>
        <end position="232"/>
    </location>
</feature>
<comment type="subcellular location">
    <subcellularLocation>
        <location evidence="1">Cell membrane</location>
        <topology evidence="1">Single-pass membrane protein</topology>
    </subcellularLocation>
</comment>
<protein>
    <recommendedName>
        <fullName evidence="8">RsgI N-terminal anti-sigma domain-containing protein</fullName>
    </recommendedName>
</protein>
<dbReference type="STRING" id="571932.SAMN05421743_1284"/>
<feature type="compositionally biased region" description="Basic and acidic residues" evidence="6">
    <location>
        <begin position="280"/>
        <end position="313"/>
    </location>
</feature>
<sequence length="386" mass="43312">MRKGIVMEHHRGYTIVLTEFGTLLKAKPLNDVEVGMETSFELLPENTGLAALFQWRKQQAQLRIIAIATALLIALFPLYSWYDSNQAYAYVNVDINPSIELEINEDREVLDITPHNDEARELLEDLSDWKHQAAGDVILQIIEFSEQKGLMNDLDSVLVGVSYLKEGIASDFTDEIETYVSKHAATLTVAAFVVPETLRDKAKENKQSVNRYMAETLFDPTSANTDKSSDQVQLEGEDKDVIQSFYNKKQDRKPSQTKENDTTKNKASNIEKVTDPGPPGHEKQKETPVKKKDEHPGKGKGLDKKSSNKKETPSKGNGPPDKVKEKKQQAPGHKKKEKDYSPSRADKQKKDDPSGKTKIPGQQKKDKSSKKQNADPPGQAKKNNKK</sequence>
<dbReference type="Pfam" id="PF23750">
    <property type="entry name" value="RsgI_M"/>
    <property type="match status" value="1"/>
</dbReference>
<keyword evidence="2" id="KW-1003">Cell membrane</keyword>
<evidence type="ECO:0000256" key="4">
    <source>
        <dbReference type="ARBA" id="ARBA00022989"/>
    </source>
</evidence>
<feature type="transmembrane region" description="Helical" evidence="7">
    <location>
        <begin position="62"/>
        <end position="82"/>
    </location>
</feature>
<accession>A0A1H4HFK5</accession>
<dbReference type="InterPro" id="IPR055431">
    <property type="entry name" value="RsgI_M"/>
</dbReference>
<keyword evidence="4 7" id="KW-1133">Transmembrane helix</keyword>
<evidence type="ECO:0000256" key="3">
    <source>
        <dbReference type="ARBA" id="ARBA00022692"/>
    </source>
</evidence>
<dbReference type="EMBL" id="FNQR01000028">
    <property type="protein sequence ID" value="SEB20461.1"/>
    <property type="molecule type" value="Genomic_DNA"/>
</dbReference>
<evidence type="ECO:0000313" key="9">
    <source>
        <dbReference type="EMBL" id="SEB20461.1"/>
    </source>
</evidence>
<dbReference type="InterPro" id="IPR024449">
    <property type="entry name" value="Anti-sigma_RsgI_N"/>
</dbReference>
<dbReference type="OrthoDB" id="9800626at2"/>
<keyword evidence="3 7" id="KW-0812">Transmembrane</keyword>
<evidence type="ECO:0000256" key="1">
    <source>
        <dbReference type="ARBA" id="ARBA00004162"/>
    </source>
</evidence>
<evidence type="ECO:0000256" key="5">
    <source>
        <dbReference type="ARBA" id="ARBA00023136"/>
    </source>
</evidence>
<evidence type="ECO:0000256" key="6">
    <source>
        <dbReference type="SAM" id="MobiDB-lite"/>
    </source>
</evidence>
<evidence type="ECO:0000259" key="8">
    <source>
        <dbReference type="PROSITE" id="PS51849"/>
    </source>
</evidence>
<feature type="compositionally biased region" description="Basic and acidic residues" evidence="6">
    <location>
        <begin position="337"/>
        <end position="355"/>
    </location>
</feature>
<feature type="domain" description="RsgI N-terminal anti-sigma" evidence="8">
    <location>
        <begin position="2"/>
        <end position="49"/>
    </location>
</feature>
<evidence type="ECO:0000256" key="7">
    <source>
        <dbReference type="SAM" id="Phobius"/>
    </source>
</evidence>
<dbReference type="GO" id="GO:0005886">
    <property type="term" value="C:plasma membrane"/>
    <property type="evidence" value="ECO:0007669"/>
    <property type="project" value="UniProtKB-SubCell"/>
</dbReference>
<feature type="compositionally biased region" description="Basic and acidic residues" evidence="6">
    <location>
        <begin position="248"/>
        <end position="264"/>
    </location>
</feature>
<name>A0A1H4HFK5_9BACI</name>
<proteinExistence type="predicted"/>
<organism evidence="9 10">
    <name type="scientific">Thalassobacillus cyri</name>
    <dbReference type="NCBI Taxonomy" id="571932"/>
    <lineage>
        <taxon>Bacteria</taxon>
        <taxon>Bacillati</taxon>
        <taxon>Bacillota</taxon>
        <taxon>Bacilli</taxon>
        <taxon>Bacillales</taxon>
        <taxon>Bacillaceae</taxon>
        <taxon>Thalassobacillus</taxon>
    </lineage>
</organism>
<dbReference type="Proteomes" id="UP000198584">
    <property type="component" value="Unassembled WGS sequence"/>
</dbReference>
<dbReference type="PROSITE" id="PS51849">
    <property type="entry name" value="RSGI_N"/>
    <property type="match status" value="1"/>
</dbReference>
<evidence type="ECO:0000313" key="10">
    <source>
        <dbReference type="Proteomes" id="UP000198584"/>
    </source>
</evidence>
<keyword evidence="10" id="KW-1185">Reference proteome</keyword>
<reference evidence="9 10" key="1">
    <citation type="submission" date="2016-10" db="EMBL/GenBank/DDBJ databases">
        <authorList>
            <person name="de Groot N.N."/>
        </authorList>
    </citation>
    <scope>NUCLEOTIDE SEQUENCE [LARGE SCALE GENOMIC DNA]</scope>
    <source>
        <strain evidence="9 10">CCM7597</strain>
    </source>
</reference>
<dbReference type="AlphaFoldDB" id="A0A1H4HFK5"/>
<gene>
    <name evidence="9" type="ORF">SAMN05421743_1284</name>
</gene>
<feature type="region of interest" description="Disordered" evidence="6">
    <location>
        <begin position="215"/>
        <end position="386"/>
    </location>
</feature>